<evidence type="ECO:0000256" key="1">
    <source>
        <dbReference type="ARBA" id="ARBA00001917"/>
    </source>
</evidence>
<dbReference type="AlphaFoldDB" id="A0A838ZQQ1"/>
<proteinExistence type="inferred from homology"/>
<dbReference type="Gene3D" id="2.30.110.10">
    <property type="entry name" value="Electron Transport, Fmn-binding Protein, Chain A"/>
    <property type="match status" value="1"/>
</dbReference>
<keyword evidence="7" id="KW-1185">Reference proteome</keyword>
<feature type="domain" description="Flavin reductase like" evidence="5">
    <location>
        <begin position="24"/>
        <end position="179"/>
    </location>
</feature>
<dbReference type="PANTHER" id="PTHR33798">
    <property type="entry name" value="FLAVOPROTEIN OXYGENASE"/>
    <property type="match status" value="1"/>
</dbReference>
<evidence type="ECO:0000256" key="2">
    <source>
        <dbReference type="ARBA" id="ARBA00022630"/>
    </source>
</evidence>
<keyword evidence="2" id="KW-0285">Flavoprotein</keyword>
<dbReference type="SMART" id="SM00903">
    <property type="entry name" value="Flavin_Reduct"/>
    <property type="match status" value="1"/>
</dbReference>
<evidence type="ECO:0000256" key="3">
    <source>
        <dbReference type="ARBA" id="ARBA00022643"/>
    </source>
</evidence>
<organism evidence="6 7">
    <name type="scientific">Moheibacter lacus</name>
    <dbReference type="NCBI Taxonomy" id="2745851"/>
    <lineage>
        <taxon>Bacteria</taxon>
        <taxon>Pseudomonadati</taxon>
        <taxon>Bacteroidota</taxon>
        <taxon>Flavobacteriia</taxon>
        <taxon>Flavobacteriales</taxon>
        <taxon>Weeksellaceae</taxon>
        <taxon>Moheibacter</taxon>
    </lineage>
</organism>
<dbReference type="Pfam" id="PF01613">
    <property type="entry name" value="Flavin_Reduct"/>
    <property type="match status" value="1"/>
</dbReference>
<dbReference type="InterPro" id="IPR002563">
    <property type="entry name" value="Flavin_Rdtase-like_dom"/>
</dbReference>
<comment type="caution">
    <text evidence="6">The sequence shown here is derived from an EMBL/GenBank/DDBJ whole genome shotgun (WGS) entry which is preliminary data.</text>
</comment>
<dbReference type="InterPro" id="IPR012349">
    <property type="entry name" value="Split_barrel_FMN-bd"/>
</dbReference>
<evidence type="ECO:0000259" key="5">
    <source>
        <dbReference type="SMART" id="SM00903"/>
    </source>
</evidence>
<gene>
    <name evidence="6" type="ORF">HU137_00140</name>
</gene>
<evidence type="ECO:0000256" key="4">
    <source>
        <dbReference type="ARBA" id="ARBA00038054"/>
    </source>
</evidence>
<dbReference type="GO" id="GO:0016646">
    <property type="term" value="F:oxidoreductase activity, acting on the CH-NH group of donors, NAD or NADP as acceptor"/>
    <property type="evidence" value="ECO:0007669"/>
    <property type="project" value="UniProtKB-ARBA"/>
</dbReference>
<keyword evidence="3" id="KW-0288">FMN</keyword>
<comment type="similarity">
    <text evidence="4">Belongs to the flavoredoxin family.</text>
</comment>
<dbReference type="Proteomes" id="UP000552241">
    <property type="component" value="Unassembled WGS sequence"/>
</dbReference>
<comment type="cofactor">
    <cofactor evidence="1">
        <name>FMN</name>
        <dbReference type="ChEBI" id="CHEBI:58210"/>
    </cofactor>
</comment>
<accession>A0A838ZQQ1</accession>
<dbReference type="PANTHER" id="PTHR33798:SF5">
    <property type="entry name" value="FLAVIN REDUCTASE LIKE DOMAIN-CONTAINING PROTEIN"/>
    <property type="match status" value="1"/>
</dbReference>
<evidence type="ECO:0000313" key="6">
    <source>
        <dbReference type="EMBL" id="MBA5628173.1"/>
    </source>
</evidence>
<name>A0A838ZQQ1_9FLAO</name>
<sequence length="276" mass="30400">MSIKTIDTTQVTPAESIQYLQNAVAPRPIALVSTCDKEGKVNLSPFSFFNVFSSNPPILVFSPSRRVRDTTTKHTLENIEQVRECVINTVSYDIVHQSSLSSTEYDKGVNEFHKAGFTEVPSLKVKPPRVKESKASFECKVKDLIYLGDGGGAGTLVVCEVLMIHVDESVLNERGQIDTKLIDLVGRMGESYYTHSNGDSLFEIPKPLVTKGIGVDALPEAIRLSKIFTGNELAMLGNVEAVFGTEFKDDELAHQHAKDLLKEGDVEGAWEILKIN</sequence>
<dbReference type="SUPFAM" id="SSF50475">
    <property type="entry name" value="FMN-binding split barrel"/>
    <property type="match status" value="1"/>
</dbReference>
<evidence type="ECO:0000313" key="7">
    <source>
        <dbReference type="Proteomes" id="UP000552241"/>
    </source>
</evidence>
<protein>
    <submittedName>
        <fullName evidence="6">Flavin reductase family protein</fullName>
    </submittedName>
</protein>
<dbReference type="EMBL" id="JACDZE010000001">
    <property type="protein sequence ID" value="MBA5628173.1"/>
    <property type="molecule type" value="Genomic_DNA"/>
</dbReference>
<dbReference type="GO" id="GO:0010181">
    <property type="term" value="F:FMN binding"/>
    <property type="evidence" value="ECO:0007669"/>
    <property type="project" value="InterPro"/>
</dbReference>
<reference evidence="6 7" key="1">
    <citation type="submission" date="2020-07" db="EMBL/GenBank/DDBJ databases">
        <title>Moheibacter lacus sp. nov., a member of the family Flavobacteriaceae isolated from freshwater lake sediment.</title>
        <authorList>
            <person name="Liu Y."/>
        </authorList>
    </citation>
    <scope>NUCLEOTIDE SEQUENCE [LARGE SCALE GENOMIC DNA]</scope>
    <source>
        <strain evidence="6 7">BDHS18</strain>
    </source>
</reference>